<feature type="region of interest" description="Disordered" evidence="3">
    <location>
        <begin position="560"/>
        <end position="612"/>
    </location>
</feature>
<dbReference type="InterPro" id="IPR005512">
    <property type="entry name" value="PRONE_dom"/>
</dbReference>
<name>A0AAE1K935_9FABA</name>
<feature type="compositionally biased region" description="Polar residues" evidence="3">
    <location>
        <begin position="593"/>
        <end position="605"/>
    </location>
</feature>
<feature type="compositionally biased region" description="Basic and acidic residues" evidence="3">
    <location>
        <begin position="79"/>
        <end position="90"/>
    </location>
</feature>
<dbReference type="PANTHER" id="PTHR33101">
    <property type="entry name" value="ROP GUANINE NUCLEOTIDE EXCHANGE FACTOR 1"/>
    <property type="match status" value="1"/>
</dbReference>
<dbReference type="Proteomes" id="UP001293593">
    <property type="component" value="Unassembled WGS sequence"/>
</dbReference>
<comment type="caution">
    <text evidence="5">The sequence shown here is derived from an EMBL/GenBank/DDBJ whole genome shotgun (WGS) entry which is preliminary data.</text>
</comment>
<dbReference type="Gene3D" id="1.20.58.2010">
    <property type="entry name" value="PRONE domain, subdomain 1"/>
    <property type="match status" value="2"/>
</dbReference>
<keyword evidence="6" id="KW-1185">Reference proteome</keyword>
<feature type="compositionally biased region" description="Low complexity" evidence="3">
    <location>
        <begin position="130"/>
        <end position="144"/>
    </location>
</feature>
<feature type="compositionally biased region" description="Basic and acidic residues" evidence="3">
    <location>
        <begin position="162"/>
        <end position="176"/>
    </location>
</feature>
<keyword evidence="1 2" id="KW-0344">Guanine-nucleotide releasing factor</keyword>
<dbReference type="FunFam" id="1.20.58.2010:FF:000001">
    <property type="entry name" value="Rop guanine nucleotide exchange factor 14"/>
    <property type="match status" value="1"/>
</dbReference>
<dbReference type="GO" id="GO:0005085">
    <property type="term" value="F:guanyl-nucleotide exchange factor activity"/>
    <property type="evidence" value="ECO:0007669"/>
    <property type="project" value="UniProtKB-UniRule"/>
</dbReference>
<feature type="compositionally biased region" description="Polar residues" evidence="3">
    <location>
        <begin position="567"/>
        <end position="577"/>
    </location>
</feature>
<evidence type="ECO:0000256" key="3">
    <source>
        <dbReference type="SAM" id="MobiDB-lite"/>
    </source>
</evidence>
<protein>
    <recommendedName>
        <fullName evidence="4">PRONE domain-containing protein</fullName>
    </recommendedName>
</protein>
<evidence type="ECO:0000259" key="4">
    <source>
        <dbReference type="PROSITE" id="PS51334"/>
    </source>
</evidence>
<accession>A0AAE1K935</accession>
<evidence type="ECO:0000313" key="6">
    <source>
        <dbReference type="Proteomes" id="UP001293593"/>
    </source>
</evidence>
<dbReference type="InterPro" id="IPR038937">
    <property type="entry name" value="RopGEF"/>
</dbReference>
<dbReference type="FunFam" id="1.20.58.1310:FF:000002">
    <property type="entry name" value="Rop guanine nucleotide exchange factor 2"/>
    <property type="match status" value="1"/>
</dbReference>
<gene>
    <name evidence="5" type="ORF">QN277_025315</name>
</gene>
<dbReference type="PROSITE" id="PS51334">
    <property type="entry name" value="PRONE"/>
    <property type="match status" value="1"/>
</dbReference>
<dbReference type="PANTHER" id="PTHR33101:SF14">
    <property type="entry name" value="ROP GUANINE NUCLEOTIDE EXCHANGE FACTOR 7"/>
    <property type="match status" value="1"/>
</dbReference>
<dbReference type="Pfam" id="PF03759">
    <property type="entry name" value="PRONE"/>
    <property type="match status" value="1"/>
</dbReference>
<dbReference type="AlphaFoldDB" id="A0AAE1K935"/>
<organism evidence="5 6">
    <name type="scientific">Acacia crassicarpa</name>
    <name type="common">northern wattle</name>
    <dbReference type="NCBI Taxonomy" id="499986"/>
    <lineage>
        <taxon>Eukaryota</taxon>
        <taxon>Viridiplantae</taxon>
        <taxon>Streptophyta</taxon>
        <taxon>Embryophyta</taxon>
        <taxon>Tracheophyta</taxon>
        <taxon>Spermatophyta</taxon>
        <taxon>Magnoliopsida</taxon>
        <taxon>eudicotyledons</taxon>
        <taxon>Gunneridae</taxon>
        <taxon>Pentapetalae</taxon>
        <taxon>rosids</taxon>
        <taxon>fabids</taxon>
        <taxon>Fabales</taxon>
        <taxon>Fabaceae</taxon>
        <taxon>Caesalpinioideae</taxon>
        <taxon>mimosoid clade</taxon>
        <taxon>Acacieae</taxon>
        <taxon>Acacia</taxon>
    </lineage>
</organism>
<evidence type="ECO:0000313" key="5">
    <source>
        <dbReference type="EMBL" id="KAK4268699.1"/>
    </source>
</evidence>
<dbReference type="GO" id="GO:0005886">
    <property type="term" value="C:plasma membrane"/>
    <property type="evidence" value="ECO:0007669"/>
    <property type="project" value="UniProtKB-ARBA"/>
</dbReference>
<reference evidence="5" key="1">
    <citation type="submission" date="2023-10" db="EMBL/GenBank/DDBJ databases">
        <title>Chromosome-level genome of the transformable northern wattle, Acacia crassicarpa.</title>
        <authorList>
            <person name="Massaro I."/>
            <person name="Sinha N.R."/>
            <person name="Poethig S."/>
            <person name="Leichty A.R."/>
        </authorList>
    </citation>
    <scope>NUCLEOTIDE SEQUENCE</scope>
    <source>
        <strain evidence="5">Acra3RX</strain>
        <tissue evidence="5">Leaf</tissue>
    </source>
</reference>
<dbReference type="EMBL" id="JAWXYG010000007">
    <property type="protein sequence ID" value="KAK4268699.1"/>
    <property type="molecule type" value="Genomic_DNA"/>
</dbReference>
<feature type="domain" description="PRONE" evidence="4">
    <location>
        <begin position="173"/>
        <end position="560"/>
    </location>
</feature>
<feature type="region of interest" description="Disordered" evidence="3">
    <location>
        <begin position="57"/>
        <end position="176"/>
    </location>
</feature>
<dbReference type="FunFam" id="1.20.58.2010:FF:000004">
    <property type="entry name" value="Rop guanine nucleotide exchange factor 1"/>
    <property type="match status" value="1"/>
</dbReference>
<evidence type="ECO:0000256" key="2">
    <source>
        <dbReference type="PROSITE-ProRule" id="PRU00663"/>
    </source>
</evidence>
<feature type="compositionally biased region" description="Low complexity" evidence="3">
    <location>
        <begin position="111"/>
        <end position="123"/>
    </location>
</feature>
<sequence>MDSTLIQRQYHLKHCVPISRLRTATNTNQNPFSNLGFWVSKVSGGFCLKSIHYNEDMPTKDSAFSASSPEHEHEDEEEERKASKMEEQHDTRHRGKIETFANLSEDNGRESSSSCDIFSSTTTGNEEQSRNSSESSASSSSPPSVKKPTQKNPAPEIAISRSVDHGDTKRLHINKQDSELSEIEMMKERFAKLLLGEDMSGCGNGVTAALAISNAITNLCATLFGQILRLEPLPQKKKAMWRREMEWFLSVSDHIVELAPTWQTSPDGTNVEVMGSRPRSDLYVNLPALRKLDNMLLDILESFVETEFWYVDQGIVAAASDSSEDSSSSALRRRLKRHEEKWWLPVPRVPPSGLHDRARKQLQKKRDCTNQILKAAIAINTITLAEMEIPESYLESLPKTARASLGDLIYGYIVSDQFAPESLVDCLDVSSEHQAMDIANRMEASINIWHRRANSKPVNGTARYSTKTSWEMVKDLMVDGDKWELFAERAESVIISLRQRFPGLPQSNLDISKIQDNKDVGKAILESYSRVLESLAYNIVARIDDVLYVDDLTKHSGNRFSVPMPSTPSRSCLTTPMLTPPRATRPSREEKTPNISSTTKDNIVNPQRGGGGAKRVLTDYLTIDTKAQNHRNSI</sequence>
<proteinExistence type="predicted"/>
<evidence type="ECO:0000256" key="1">
    <source>
        <dbReference type="ARBA" id="ARBA00022658"/>
    </source>
</evidence>